<organism evidence="2 3">
    <name type="scientific">Prevotella brunnea</name>
    <dbReference type="NCBI Taxonomy" id="2508867"/>
    <lineage>
        <taxon>Bacteria</taxon>
        <taxon>Pseudomonadati</taxon>
        <taxon>Bacteroidota</taxon>
        <taxon>Bacteroidia</taxon>
        <taxon>Bacteroidales</taxon>
        <taxon>Prevotellaceae</taxon>
        <taxon>Prevotella</taxon>
    </lineage>
</organism>
<dbReference type="AlphaFoldDB" id="A0A5C8GK41"/>
<feature type="region of interest" description="Disordered" evidence="1">
    <location>
        <begin position="25"/>
        <end position="60"/>
    </location>
</feature>
<dbReference type="EMBL" id="SDIK01000044">
    <property type="protein sequence ID" value="TXJ62086.1"/>
    <property type="molecule type" value="Genomic_DNA"/>
</dbReference>
<dbReference type="RefSeq" id="WP_130830128.1">
    <property type="nucleotide sequence ID" value="NZ_SDIK01000044.1"/>
</dbReference>
<accession>A0A5C8GK41</accession>
<reference evidence="3" key="1">
    <citation type="submission" date="2019-05" db="EMBL/GenBank/DDBJ databases">
        <title>Prevotella brunnea sp. nov., isolated from a wound of a patient.</title>
        <authorList>
            <person name="Buhl M."/>
        </authorList>
    </citation>
    <scope>NUCLEOTIDE SEQUENCE [LARGE SCALE GENOMIC DNA]</scope>
    <source>
        <strain evidence="3">A2672</strain>
    </source>
</reference>
<name>A0A5C8GK41_9BACT</name>
<protein>
    <submittedName>
        <fullName evidence="2">Uncharacterized protein</fullName>
    </submittedName>
</protein>
<evidence type="ECO:0000313" key="3">
    <source>
        <dbReference type="Proteomes" id="UP000321612"/>
    </source>
</evidence>
<keyword evidence="3" id="KW-1185">Reference proteome</keyword>
<comment type="caution">
    <text evidence="2">The sequence shown here is derived from an EMBL/GenBank/DDBJ whole genome shotgun (WGS) entry which is preliminary data.</text>
</comment>
<gene>
    <name evidence="2" type="ORF">ETF27_06165</name>
</gene>
<sequence length="60" mass="6483">MNKKTYITPDITIVNVNIEYHLCDPSTTNVGDNPLGPIAPDPGGEEEPTGAKSFELNEQP</sequence>
<evidence type="ECO:0000256" key="1">
    <source>
        <dbReference type="SAM" id="MobiDB-lite"/>
    </source>
</evidence>
<dbReference type="Proteomes" id="UP000321612">
    <property type="component" value="Unassembled WGS sequence"/>
</dbReference>
<evidence type="ECO:0000313" key="2">
    <source>
        <dbReference type="EMBL" id="TXJ62086.1"/>
    </source>
</evidence>
<proteinExistence type="predicted"/>